<dbReference type="Gene3D" id="3.30.360.10">
    <property type="entry name" value="Dihydrodipicolinate Reductase, domain 2"/>
    <property type="match status" value="1"/>
</dbReference>
<dbReference type="Gene3D" id="3.40.50.720">
    <property type="entry name" value="NAD(P)-binding Rossmann-like Domain"/>
    <property type="match status" value="1"/>
</dbReference>
<evidence type="ECO:0000259" key="11">
    <source>
        <dbReference type="Pfam" id="PF01958"/>
    </source>
</evidence>
<evidence type="ECO:0000256" key="5">
    <source>
        <dbReference type="ARBA" id="ARBA00022741"/>
    </source>
</evidence>
<dbReference type="SUPFAM" id="SSF56059">
    <property type="entry name" value="Glutathione synthetase ATP-binding domain-like"/>
    <property type="match status" value="1"/>
</dbReference>
<feature type="domain" description="Aspartate/homoserine dehydrogenase NAD-binding" evidence="12">
    <location>
        <begin position="526"/>
        <end position="642"/>
    </location>
</feature>
<dbReference type="NCBIfam" id="NF009828">
    <property type="entry name" value="PRK13303.1-3"/>
    <property type="match status" value="1"/>
</dbReference>
<protein>
    <recommendedName>
        <fullName evidence="2">Aspartate dehydrogenase domain-containing protein</fullName>
    </recommendedName>
</protein>
<dbReference type="InterPro" id="IPR020626">
    <property type="entry name" value="Asp_DH_prok"/>
</dbReference>
<keyword evidence="4" id="KW-0662">Pyridine nucleotide biosynthesis</keyword>
<evidence type="ECO:0000256" key="9">
    <source>
        <dbReference type="ARBA" id="ARBA00023027"/>
    </source>
</evidence>
<gene>
    <name evidence="13" type="ORF">SCF082_LOCUS13492</name>
</gene>
<dbReference type="Gene3D" id="3.30.470.20">
    <property type="entry name" value="ATP-grasp fold, B domain"/>
    <property type="match status" value="1"/>
</dbReference>
<dbReference type="Pfam" id="PF03447">
    <property type="entry name" value="NAD_binding_3"/>
    <property type="match status" value="1"/>
</dbReference>
<dbReference type="InterPro" id="IPR004344">
    <property type="entry name" value="TTL/TTLL_fam"/>
</dbReference>
<dbReference type="EMBL" id="CAXAMM010008358">
    <property type="protein sequence ID" value="CAK9017133.1"/>
    <property type="molecule type" value="Genomic_DNA"/>
</dbReference>
<dbReference type="InterPro" id="IPR005106">
    <property type="entry name" value="Asp/hSer_DH_NAD-bd"/>
</dbReference>
<proteinExistence type="inferred from homology"/>
<evidence type="ECO:0000256" key="6">
    <source>
        <dbReference type="ARBA" id="ARBA00022840"/>
    </source>
</evidence>
<evidence type="ECO:0000256" key="8">
    <source>
        <dbReference type="ARBA" id="ARBA00023002"/>
    </source>
</evidence>
<evidence type="ECO:0000313" key="14">
    <source>
        <dbReference type="Proteomes" id="UP001642464"/>
    </source>
</evidence>
<evidence type="ECO:0000259" key="12">
    <source>
        <dbReference type="Pfam" id="PF03447"/>
    </source>
</evidence>
<evidence type="ECO:0000256" key="1">
    <source>
        <dbReference type="ARBA" id="ARBA00008331"/>
    </source>
</evidence>
<evidence type="ECO:0000256" key="7">
    <source>
        <dbReference type="ARBA" id="ARBA00022857"/>
    </source>
</evidence>
<keyword evidence="9" id="KW-0520">NAD</keyword>
<keyword evidence="5" id="KW-0547">Nucleotide-binding</keyword>
<name>A0ABP0JSL7_9DINO</name>
<feature type="compositionally biased region" description="Basic and acidic residues" evidence="10">
    <location>
        <begin position="17"/>
        <end position="26"/>
    </location>
</feature>
<keyword evidence="7" id="KW-0521">NADP</keyword>
<dbReference type="InterPro" id="IPR002811">
    <property type="entry name" value="Asp_DH"/>
</dbReference>
<dbReference type="InterPro" id="IPR036291">
    <property type="entry name" value="NAD(P)-bd_dom_sf"/>
</dbReference>
<accession>A0ABP0JSL7</accession>
<organism evidence="13 14">
    <name type="scientific">Durusdinium trenchii</name>
    <dbReference type="NCBI Taxonomy" id="1381693"/>
    <lineage>
        <taxon>Eukaryota</taxon>
        <taxon>Sar</taxon>
        <taxon>Alveolata</taxon>
        <taxon>Dinophyceae</taxon>
        <taxon>Suessiales</taxon>
        <taxon>Symbiodiniaceae</taxon>
        <taxon>Durusdinium</taxon>
    </lineage>
</organism>
<dbReference type="SUPFAM" id="SSF55347">
    <property type="entry name" value="Glyceraldehyde-3-phosphate dehydrogenase-like, C-terminal domain"/>
    <property type="match status" value="1"/>
</dbReference>
<evidence type="ECO:0000256" key="2">
    <source>
        <dbReference type="ARBA" id="ARBA00020169"/>
    </source>
</evidence>
<dbReference type="Pfam" id="PF01958">
    <property type="entry name" value="Asp_DH_C"/>
    <property type="match status" value="1"/>
</dbReference>
<evidence type="ECO:0000256" key="3">
    <source>
        <dbReference type="ARBA" id="ARBA00022598"/>
    </source>
</evidence>
<dbReference type="PROSITE" id="PS51221">
    <property type="entry name" value="TTL"/>
    <property type="match status" value="1"/>
</dbReference>
<feature type="region of interest" description="Disordered" evidence="10">
    <location>
        <begin position="1"/>
        <end position="29"/>
    </location>
</feature>
<comment type="caution">
    <text evidence="13">The sequence shown here is derived from an EMBL/GenBank/DDBJ whole genome shotgun (WGS) entry which is preliminary data.</text>
</comment>
<dbReference type="SUPFAM" id="SSF51735">
    <property type="entry name" value="NAD(P)-binding Rossmann-fold domains"/>
    <property type="match status" value="1"/>
</dbReference>
<keyword evidence="6" id="KW-0067">ATP-binding</keyword>
<keyword evidence="8" id="KW-0560">Oxidoreductase</keyword>
<comment type="similarity">
    <text evidence="1">Belongs to the L-aspartate dehydrogenase family.</text>
</comment>
<keyword evidence="14" id="KW-1185">Reference proteome</keyword>
<dbReference type="Pfam" id="PF03133">
    <property type="entry name" value="TTL"/>
    <property type="match status" value="1"/>
</dbReference>
<reference evidence="13 14" key="1">
    <citation type="submission" date="2024-02" db="EMBL/GenBank/DDBJ databases">
        <authorList>
            <person name="Chen Y."/>
            <person name="Shah S."/>
            <person name="Dougan E. K."/>
            <person name="Thang M."/>
            <person name="Chan C."/>
        </authorList>
    </citation>
    <scope>NUCLEOTIDE SEQUENCE [LARGE SCALE GENOMIC DNA]</scope>
</reference>
<evidence type="ECO:0000313" key="13">
    <source>
        <dbReference type="EMBL" id="CAK9017133.1"/>
    </source>
</evidence>
<evidence type="ECO:0000256" key="4">
    <source>
        <dbReference type="ARBA" id="ARBA00022642"/>
    </source>
</evidence>
<sequence>MAFSRRLQSRSQAPDPVNREDEESKTVHSFPAEQRSRWLPAGWEEILRSHPSTGKHADCGVLLPPEALFCWTEGDFEMYIASSGYVKPKLKLFYYLSPECPQTIVDLVSPPLRELNWACTVAPSSLPIFVWEGSRRSIDPMPTLSRGGLVNRVSGVSSITTKVGMLKALHSLCNRLQTTFPPPWYSTTFELPMDLETWKRHAEENPDKRWIYKPNGGARGVGIILVSSPAEVDTPERPFQTRCRAPRAEDMEASPAEERFFAPSGIIQEYVQNLQLLRGHKFAVRAYLLIARVKPLLVYLHGAAYAKVCGQEFDAASFSQADLFRHVTEQEFQKQGYAVHKDWKVWPVMLLRDLARELHSDTGEEMALAWLSSFWEQARAICIQVVDSIRESLSDCQLGMFEILGLDFIRKADGHVIFLEANRDPSWVIDGGAKQAIIPALVRDLLSIVLRSHGDGAEKCPILSSGGHEFDFEILVDEAEKHFVTMLALPVRNCASLLRCNFIRAMSAQGNEKKRRLEGLSIGLVGLGSIGQVVAENLTKGSLSGLSGVSLSAVIVQKERTERPPELGATALLTTKVEDFMAADWSLCVEAAGQSWVRHHGKTVLGTGRDLLVTSVGVFTDDDLLEDLTTTARMSHSRLLLPAGAMPGLDWMSSAALDEVKVITLEQRKRPEGWRGTPAEKSLDLENVTEATTVFQGPAREAASQFPKNANIAAALALGTVGLDRLQVRLVADPTVPGPTNKVTLEGSCGELTLEVRGRPLSQRTSRIVPFSVLKALKNLASPVSIGL</sequence>
<dbReference type="HAMAP" id="MF_01265">
    <property type="entry name" value="NadX"/>
    <property type="match status" value="1"/>
</dbReference>
<dbReference type="PANTHER" id="PTHR12241">
    <property type="entry name" value="TUBULIN POLYGLUTAMYLASE"/>
    <property type="match status" value="1"/>
</dbReference>
<feature type="domain" description="Aspartate dehydrogenase" evidence="11">
    <location>
        <begin position="689"/>
        <end position="773"/>
    </location>
</feature>
<evidence type="ECO:0000256" key="10">
    <source>
        <dbReference type="SAM" id="MobiDB-lite"/>
    </source>
</evidence>
<keyword evidence="3" id="KW-0436">Ligase</keyword>
<dbReference type="Proteomes" id="UP001642464">
    <property type="component" value="Unassembled WGS sequence"/>
</dbReference>